<name>A0A392TEK9_9FABA</name>
<dbReference type="EMBL" id="LXQA010549868">
    <property type="protein sequence ID" value="MCI58660.1"/>
    <property type="molecule type" value="Genomic_DNA"/>
</dbReference>
<keyword evidence="1" id="KW-0808">Transferase</keyword>
<dbReference type="Proteomes" id="UP000265520">
    <property type="component" value="Unassembled WGS sequence"/>
</dbReference>
<feature type="non-terminal residue" evidence="1">
    <location>
        <position position="68"/>
    </location>
</feature>
<sequence>MVLAWIHRSISESIARSVLWIDTAAGVWKNLRVRFSQSDIFRISDLQEDLYRFRQGTLDVSDYFTQLK</sequence>
<proteinExistence type="predicted"/>
<organism evidence="1 2">
    <name type="scientific">Trifolium medium</name>
    <dbReference type="NCBI Taxonomy" id="97028"/>
    <lineage>
        <taxon>Eukaryota</taxon>
        <taxon>Viridiplantae</taxon>
        <taxon>Streptophyta</taxon>
        <taxon>Embryophyta</taxon>
        <taxon>Tracheophyta</taxon>
        <taxon>Spermatophyta</taxon>
        <taxon>Magnoliopsida</taxon>
        <taxon>eudicotyledons</taxon>
        <taxon>Gunneridae</taxon>
        <taxon>Pentapetalae</taxon>
        <taxon>rosids</taxon>
        <taxon>fabids</taxon>
        <taxon>Fabales</taxon>
        <taxon>Fabaceae</taxon>
        <taxon>Papilionoideae</taxon>
        <taxon>50 kb inversion clade</taxon>
        <taxon>NPAAA clade</taxon>
        <taxon>Hologalegina</taxon>
        <taxon>IRL clade</taxon>
        <taxon>Trifolieae</taxon>
        <taxon>Trifolium</taxon>
    </lineage>
</organism>
<keyword evidence="2" id="KW-1185">Reference proteome</keyword>
<evidence type="ECO:0000313" key="2">
    <source>
        <dbReference type="Proteomes" id="UP000265520"/>
    </source>
</evidence>
<reference evidence="1 2" key="1">
    <citation type="journal article" date="2018" name="Front. Plant Sci.">
        <title>Red Clover (Trifolium pratense) and Zigzag Clover (T. medium) - A Picture of Genomic Similarities and Differences.</title>
        <authorList>
            <person name="Dluhosova J."/>
            <person name="Istvanek J."/>
            <person name="Nedelnik J."/>
            <person name="Repkova J."/>
        </authorList>
    </citation>
    <scope>NUCLEOTIDE SEQUENCE [LARGE SCALE GENOMIC DNA]</scope>
    <source>
        <strain evidence="2">cv. 10/8</strain>
        <tissue evidence="1">Leaf</tissue>
    </source>
</reference>
<protein>
    <submittedName>
        <fullName evidence="1">Flavonol sulfotransferase-like protein</fullName>
    </submittedName>
</protein>
<dbReference type="AlphaFoldDB" id="A0A392TEK9"/>
<evidence type="ECO:0000313" key="1">
    <source>
        <dbReference type="EMBL" id="MCI58660.1"/>
    </source>
</evidence>
<accession>A0A392TEK9</accession>
<dbReference type="GO" id="GO:0016740">
    <property type="term" value="F:transferase activity"/>
    <property type="evidence" value="ECO:0007669"/>
    <property type="project" value="UniProtKB-KW"/>
</dbReference>
<dbReference type="PANTHER" id="PTHR37610:SF55">
    <property type="entry name" value="RETROTRANSPOSON COPIA-LIKE N-TERMINAL DOMAIN-CONTAINING PROTEIN"/>
    <property type="match status" value="1"/>
</dbReference>
<dbReference type="PANTHER" id="PTHR37610">
    <property type="entry name" value="CCHC-TYPE DOMAIN-CONTAINING PROTEIN"/>
    <property type="match status" value="1"/>
</dbReference>
<comment type="caution">
    <text evidence="1">The sequence shown here is derived from an EMBL/GenBank/DDBJ whole genome shotgun (WGS) entry which is preliminary data.</text>
</comment>